<reference evidence="8" key="1">
    <citation type="journal article" date="2019" name="Int. J. Syst. Evol. Microbiol.">
        <title>The Global Catalogue of Microorganisms (GCM) 10K type strain sequencing project: providing services to taxonomists for standard genome sequencing and annotation.</title>
        <authorList>
            <consortium name="The Broad Institute Genomics Platform"/>
            <consortium name="The Broad Institute Genome Sequencing Center for Infectious Disease"/>
            <person name="Wu L."/>
            <person name="Ma J."/>
        </authorList>
    </citation>
    <scope>NUCLEOTIDE SEQUENCE [LARGE SCALE GENOMIC DNA]</scope>
    <source>
        <strain evidence="8">KCTC 12848</strain>
    </source>
</reference>
<dbReference type="PROSITE" id="PS51755">
    <property type="entry name" value="OMPR_PHOB"/>
    <property type="match status" value="1"/>
</dbReference>
<dbReference type="PANTHER" id="PTHR35807">
    <property type="entry name" value="TRANSCRIPTIONAL REGULATOR REDD-RELATED"/>
    <property type="match status" value="1"/>
</dbReference>
<dbReference type="InterPro" id="IPR036388">
    <property type="entry name" value="WH-like_DNA-bd_sf"/>
</dbReference>
<dbReference type="InterPro" id="IPR016032">
    <property type="entry name" value="Sig_transdc_resp-reg_C-effctor"/>
</dbReference>
<dbReference type="RefSeq" id="WP_344037591.1">
    <property type="nucleotide sequence ID" value="NZ_BAAAKE010000008.1"/>
</dbReference>
<evidence type="ECO:0000256" key="5">
    <source>
        <dbReference type="PROSITE-ProRule" id="PRU01091"/>
    </source>
</evidence>
<sequence>MGNRLKVEVLGPLGLSLGGVDAVPSAPKERQVLAVLLLNESRVVPVSALIDELWGDEPPKSALTTVQTYIVNIRKTLVERWGLPVARVRGELLTTVSTGYRFNTDHADHDLREYRRLVAAGRQAFHAGDEEGGVELLRRAEELRRGPVLVDVKRGRHLDTEIAGLEQAHLTVQESRIEAQLRLGEHRELLGELFTLTPHHPYHEHLHGYLMLSLHRCGRRNQALEVFRGLRESMVRELGLEPSPWLLRLQRDILRSVEPADPGLSAG</sequence>
<comment type="caution">
    <text evidence="7">The sequence shown here is derived from an EMBL/GenBank/DDBJ whole genome shotgun (WGS) entry which is preliminary data.</text>
</comment>
<dbReference type="InterPro" id="IPR005158">
    <property type="entry name" value="BTAD"/>
</dbReference>
<dbReference type="EMBL" id="JBHSJB010000031">
    <property type="protein sequence ID" value="MFC5058129.1"/>
    <property type="molecule type" value="Genomic_DNA"/>
</dbReference>
<comment type="similarity">
    <text evidence="1">Belongs to the AfsR/DnrI/RedD regulatory family.</text>
</comment>
<dbReference type="SUPFAM" id="SSF48452">
    <property type="entry name" value="TPR-like"/>
    <property type="match status" value="1"/>
</dbReference>
<dbReference type="Gene3D" id="1.10.10.10">
    <property type="entry name" value="Winged helix-like DNA-binding domain superfamily/Winged helix DNA-binding domain"/>
    <property type="match status" value="1"/>
</dbReference>
<keyword evidence="2" id="KW-0805">Transcription regulation</keyword>
<evidence type="ECO:0000313" key="8">
    <source>
        <dbReference type="Proteomes" id="UP001595833"/>
    </source>
</evidence>
<dbReference type="PANTHER" id="PTHR35807:SF1">
    <property type="entry name" value="TRANSCRIPTIONAL REGULATOR REDD"/>
    <property type="match status" value="1"/>
</dbReference>
<dbReference type="SMART" id="SM01043">
    <property type="entry name" value="BTAD"/>
    <property type="match status" value="1"/>
</dbReference>
<organism evidence="7 8">
    <name type="scientific">Saccharothrix xinjiangensis</name>
    <dbReference type="NCBI Taxonomy" id="204798"/>
    <lineage>
        <taxon>Bacteria</taxon>
        <taxon>Bacillati</taxon>
        <taxon>Actinomycetota</taxon>
        <taxon>Actinomycetes</taxon>
        <taxon>Pseudonocardiales</taxon>
        <taxon>Pseudonocardiaceae</taxon>
        <taxon>Saccharothrix</taxon>
    </lineage>
</organism>
<dbReference type="InterPro" id="IPR001867">
    <property type="entry name" value="OmpR/PhoB-type_DNA-bd"/>
</dbReference>
<dbReference type="CDD" id="cd15831">
    <property type="entry name" value="BTAD"/>
    <property type="match status" value="1"/>
</dbReference>
<feature type="DNA-binding region" description="OmpR/PhoB-type" evidence="5">
    <location>
        <begin position="1"/>
        <end position="104"/>
    </location>
</feature>
<feature type="domain" description="OmpR/PhoB-type" evidence="6">
    <location>
        <begin position="1"/>
        <end position="104"/>
    </location>
</feature>
<evidence type="ECO:0000256" key="4">
    <source>
        <dbReference type="ARBA" id="ARBA00023163"/>
    </source>
</evidence>
<dbReference type="Proteomes" id="UP001595833">
    <property type="component" value="Unassembled WGS sequence"/>
</dbReference>
<keyword evidence="4" id="KW-0804">Transcription</keyword>
<proteinExistence type="inferred from homology"/>
<dbReference type="InterPro" id="IPR051677">
    <property type="entry name" value="AfsR-DnrI-RedD_regulator"/>
</dbReference>
<protein>
    <submittedName>
        <fullName evidence="7">AfsR/SARP family transcriptional regulator</fullName>
    </submittedName>
</protein>
<dbReference type="SMART" id="SM00862">
    <property type="entry name" value="Trans_reg_C"/>
    <property type="match status" value="1"/>
</dbReference>
<dbReference type="InterPro" id="IPR011990">
    <property type="entry name" value="TPR-like_helical_dom_sf"/>
</dbReference>
<dbReference type="Pfam" id="PF00486">
    <property type="entry name" value="Trans_reg_C"/>
    <property type="match status" value="1"/>
</dbReference>
<accession>A0ABV9Y707</accession>
<evidence type="ECO:0000256" key="1">
    <source>
        <dbReference type="ARBA" id="ARBA00005820"/>
    </source>
</evidence>
<evidence type="ECO:0000256" key="2">
    <source>
        <dbReference type="ARBA" id="ARBA00023015"/>
    </source>
</evidence>
<dbReference type="Gene3D" id="1.25.40.10">
    <property type="entry name" value="Tetratricopeptide repeat domain"/>
    <property type="match status" value="1"/>
</dbReference>
<dbReference type="Pfam" id="PF03704">
    <property type="entry name" value="BTAD"/>
    <property type="match status" value="1"/>
</dbReference>
<keyword evidence="8" id="KW-1185">Reference proteome</keyword>
<name>A0ABV9Y707_9PSEU</name>
<dbReference type="SUPFAM" id="SSF46894">
    <property type="entry name" value="C-terminal effector domain of the bipartite response regulators"/>
    <property type="match status" value="1"/>
</dbReference>
<keyword evidence="3 5" id="KW-0238">DNA-binding</keyword>
<evidence type="ECO:0000313" key="7">
    <source>
        <dbReference type="EMBL" id="MFC5058129.1"/>
    </source>
</evidence>
<evidence type="ECO:0000256" key="3">
    <source>
        <dbReference type="ARBA" id="ARBA00023125"/>
    </source>
</evidence>
<gene>
    <name evidence="7" type="ORF">ACFPFM_30835</name>
</gene>
<evidence type="ECO:0000259" key="6">
    <source>
        <dbReference type="PROSITE" id="PS51755"/>
    </source>
</evidence>